<keyword evidence="3" id="KW-0285">Flavoprotein</keyword>
<accession>A0A255Y007</accession>
<evidence type="ECO:0000256" key="2">
    <source>
        <dbReference type="ARBA" id="ARBA00010790"/>
    </source>
</evidence>
<comment type="cofactor">
    <cofactor evidence="1">
        <name>FAD</name>
        <dbReference type="ChEBI" id="CHEBI:57692"/>
    </cofactor>
</comment>
<evidence type="ECO:0000256" key="4">
    <source>
        <dbReference type="ARBA" id="ARBA00022827"/>
    </source>
</evidence>
<dbReference type="InterPro" id="IPR000172">
    <property type="entry name" value="GMC_OxRdtase_N"/>
</dbReference>
<protein>
    <submittedName>
        <fullName evidence="9">GMC family oxidoreductase</fullName>
    </submittedName>
</protein>
<dbReference type="AlphaFoldDB" id="A0A255Y007"/>
<evidence type="ECO:0000256" key="3">
    <source>
        <dbReference type="ARBA" id="ARBA00022630"/>
    </source>
</evidence>
<sequence>MGTPLPTQTDVLIIGSGIGGATLAAGLAGSGARVVMLERGEVIPTSAPARDPRAIFQRGHFRPAETWQDGAGRAFSPGTYYIVGGNSKFYGAVLLRYRREDFEARAHAEGDTPGWPFPYETLEPWYGRAETLFRVRGAEGEDPTEPVHSTRYPHPPVPDEPAIAEVRARLRGVGLTPFSLPLAVDIERWLAGGKTPWDAFPDTRSGKLDAETAPLAQALRDPRFRLVTGARVRRLVASPDGRRVAGVEVETAEGLQRLSAGTIVLAAGAVNSAALLLASEIGNQSGAVGRYFMNHNCTAMLAVDPRRPNPSVYQKTLGINDFYLSDGRGGPPLGNIQLLGKISGAILKASLPWVPERALGMLARHSVDWYAMSEDLPRPESRVTLDGASIRLDWRRSNMRAHHGLVRAFRDRLRDAGYPLVLSRLFDQRTPSHQCGTTRMGHDPVNSVVDPFCRSHEVSNLYVVDAGFLTTSAAVNPALTIAAQALRVADHLRSEGIA</sequence>
<keyword evidence="10" id="KW-1185">Reference proteome</keyword>
<feature type="domain" description="Glucose-methanol-choline oxidoreductase C-terminal" evidence="8">
    <location>
        <begin position="398"/>
        <end position="485"/>
    </location>
</feature>
<dbReference type="SUPFAM" id="SSF51905">
    <property type="entry name" value="FAD/NAD(P)-binding domain"/>
    <property type="match status" value="1"/>
</dbReference>
<dbReference type="InterPro" id="IPR036188">
    <property type="entry name" value="FAD/NAD-bd_sf"/>
</dbReference>
<dbReference type="EMBL" id="NOXS01000010">
    <property type="protein sequence ID" value="OYQ22471.1"/>
    <property type="molecule type" value="Genomic_DNA"/>
</dbReference>
<evidence type="ECO:0000313" key="10">
    <source>
        <dbReference type="Proteomes" id="UP000216361"/>
    </source>
</evidence>
<evidence type="ECO:0000256" key="1">
    <source>
        <dbReference type="ARBA" id="ARBA00001974"/>
    </source>
</evidence>
<proteinExistence type="inferred from homology"/>
<dbReference type="PANTHER" id="PTHR42784">
    <property type="entry name" value="PYRANOSE 2-OXIDASE"/>
    <property type="match status" value="1"/>
</dbReference>
<dbReference type="InterPro" id="IPR007867">
    <property type="entry name" value="GMC_OxRtase_C"/>
</dbReference>
<dbReference type="Proteomes" id="UP000216361">
    <property type="component" value="Unassembled WGS sequence"/>
</dbReference>
<evidence type="ECO:0000256" key="6">
    <source>
        <dbReference type="SAM" id="MobiDB-lite"/>
    </source>
</evidence>
<dbReference type="Pfam" id="PF05199">
    <property type="entry name" value="GMC_oxred_C"/>
    <property type="match status" value="1"/>
</dbReference>
<feature type="region of interest" description="Disordered" evidence="6">
    <location>
        <begin position="138"/>
        <end position="159"/>
    </location>
</feature>
<keyword evidence="4" id="KW-0274">FAD</keyword>
<evidence type="ECO:0000259" key="8">
    <source>
        <dbReference type="Pfam" id="PF05199"/>
    </source>
</evidence>
<comment type="caution">
    <text evidence="9">The sequence shown here is derived from an EMBL/GenBank/DDBJ whole genome shotgun (WGS) entry which is preliminary data.</text>
</comment>
<evidence type="ECO:0000256" key="5">
    <source>
        <dbReference type="ARBA" id="ARBA00023002"/>
    </source>
</evidence>
<comment type="similarity">
    <text evidence="2">Belongs to the GMC oxidoreductase family.</text>
</comment>
<dbReference type="RefSeq" id="WP_094406560.1">
    <property type="nucleotide sequence ID" value="NZ_BMJZ01000015.1"/>
</dbReference>
<organism evidence="9 10">
    <name type="scientific">Elstera cyanobacteriorum</name>
    <dbReference type="NCBI Taxonomy" id="2022747"/>
    <lineage>
        <taxon>Bacteria</taxon>
        <taxon>Pseudomonadati</taxon>
        <taxon>Pseudomonadota</taxon>
        <taxon>Alphaproteobacteria</taxon>
        <taxon>Rhodospirillales</taxon>
        <taxon>Rhodospirillaceae</taxon>
        <taxon>Elstera</taxon>
    </lineage>
</organism>
<dbReference type="Gene3D" id="3.50.50.60">
    <property type="entry name" value="FAD/NAD(P)-binding domain"/>
    <property type="match status" value="2"/>
</dbReference>
<dbReference type="GO" id="GO:0050660">
    <property type="term" value="F:flavin adenine dinucleotide binding"/>
    <property type="evidence" value="ECO:0007669"/>
    <property type="project" value="InterPro"/>
</dbReference>
<dbReference type="OrthoDB" id="9798604at2"/>
<gene>
    <name evidence="9" type="ORF">CHR90_00300</name>
</gene>
<dbReference type="GO" id="GO:0016614">
    <property type="term" value="F:oxidoreductase activity, acting on CH-OH group of donors"/>
    <property type="evidence" value="ECO:0007669"/>
    <property type="project" value="InterPro"/>
</dbReference>
<feature type="domain" description="Glucose-methanol-choline oxidoreductase N-terminal" evidence="7">
    <location>
        <begin position="206"/>
        <end position="296"/>
    </location>
</feature>
<reference evidence="9 10" key="1">
    <citation type="submission" date="2017-07" db="EMBL/GenBank/DDBJ databases">
        <title>Elstera cyanobacteriorum sp. nov., a novel bacterium isolated from cyanobacterial aggregates in a eutrophic lake.</title>
        <authorList>
            <person name="Cai H."/>
        </authorList>
    </citation>
    <scope>NUCLEOTIDE SEQUENCE [LARGE SCALE GENOMIC DNA]</scope>
    <source>
        <strain evidence="9 10">TH019</strain>
    </source>
</reference>
<keyword evidence="5" id="KW-0560">Oxidoreductase</keyword>
<dbReference type="InterPro" id="IPR051473">
    <property type="entry name" value="P2Ox-like"/>
</dbReference>
<evidence type="ECO:0000313" key="9">
    <source>
        <dbReference type="EMBL" id="OYQ22471.1"/>
    </source>
</evidence>
<evidence type="ECO:0000259" key="7">
    <source>
        <dbReference type="Pfam" id="PF00732"/>
    </source>
</evidence>
<dbReference type="Pfam" id="PF00732">
    <property type="entry name" value="GMC_oxred_N"/>
    <property type="match status" value="1"/>
</dbReference>
<name>A0A255Y007_9PROT</name>
<dbReference type="PANTHER" id="PTHR42784:SF1">
    <property type="entry name" value="PYRANOSE 2-OXIDASE"/>
    <property type="match status" value="1"/>
</dbReference>